<evidence type="ECO:0000256" key="3">
    <source>
        <dbReference type="ARBA" id="ARBA00022676"/>
    </source>
</evidence>
<dbReference type="NCBIfam" id="TIGR00374">
    <property type="entry name" value="flippase-like domain"/>
    <property type="match status" value="1"/>
</dbReference>
<evidence type="ECO:0000256" key="7">
    <source>
        <dbReference type="ARBA" id="ARBA00023136"/>
    </source>
</evidence>
<keyword evidence="4" id="KW-0808">Transferase</keyword>
<keyword evidence="5 8" id="KW-0812">Transmembrane</keyword>
<evidence type="ECO:0000256" key="4">
    <source>
        <dbReference type="ARBA" id="ARBA00022679"/>
    </source>
</evidence>
<dbReference type="RefSeq" id="WP_012548770.1">
    <property type="nucleotide sequence ID" value="NC_011297.1"/>
</dbReference>
<reference evidence="10 11" key="1">
    <citation type="journal article" date="2014" name="Genome Announc.">
        <title>Complete Genome Sequence of the Extreme Thermophile Dictyoglomus thermophilum H-6-12.</title>
        <authorList>
            <person name="Coil D.A."/>
            <person name="Badger J.H."/>
            <person name="Forberger H.C."/>
            <person name="Riggs F."/>
            <person name="Madupu R."/>
            <person name="Fedorova N."/>
            <person name="Ward N."/>
            <person name="Robb F.T."/>
            <person name="Eisen J.A."/>
        </authorList>
    </citation>
    <scope>NUCLEOTIDE SEQUENCE [LARGE SCALE GENOMIC DNA]</scope>
    <source>
        <strain evidence="11">ATCC 35947 / DSM 3960 / H-6-12</strain>
    </source>
</reference>
<dbReference type="STRING" id="309799.DICTH_0563"/>
<dbReference type="Proteomes" id="UP000001733">
    <property type="component" value="Chromosome"/>
</dbReference>
<dbReference type="GO" id="GO:0016763">
    <property type="term" value="F:pentosyltransferase activity"/>
    <property type="evidence" value="ECO:0007669"/>
    <property type="project" value="TreeGrafter"/>
</dbReference>
<evidence type="ECO:0000256" key="8">
    <source>
        <dbReference type="SAM" id="Phobius"/>
    </source>
</evidence>
<evidence type="ECO:0000259" key="9">
    <source>
        <dbReference type="Pfam" id="PF13231"/>
    </source>
</evidence>
<feature type="transmembrane region" description="Helical" evidence="8">
    <location>
        <begin position="491"/>
        <end position="510"/>
    </location>
</feature>
<comment type="subcellular location">
    <subcellularLocation>
        <location evidence="1">Cell membrane</location>
        <topology evidence="1">Multi-pass membrane protein</topology>
    </subcellularLocation>
</comment>
<keyword evidence="6 8" id="KW-1133">Transmembrane helix</keyword>
<gene>
    <name evidence="10" type="ordered locus">DICTH_0563</name>
</gene>
<keyword evidence="3" id="KW-0328">Glycosyltransferase</keyword>
<dbReference type="EMBL" id="CP001146">
    <property type="protein sequence ID" value="ACI20138.1"/>
    <property type="molecule type" value="Genomic_DNA"/>
</dbReference>
<proteinExistence type="predicted"/>
<dbReference type="InterPro" id="IPR022791">
    <property type="entry name" value="L-PG_synthase/AglD"/>
</dbReference>
<sequence length="758" mass="88119">MRKEKKNLVINLIKLILTFLIFWVIFKRVPFNSLFEVIKGTRFFYFIPVFLLGVGFTIFKIYKWHLLLSSVEDVNFSRSVDSYFIGMSLGIVTPGRIGEVGRISNINKKLEGLGIALWDKIFDLYIVLLLALPGVYYFRGFLVGILYTFFLIAIFFILIRPQYLDFLKKIPILKNYPQIIDGLKVIKLKTLIINLIITFMAYFLVIIEGYFLGMAFNMENFFAFLYGYPLVMLVNLIPITIAGLGIREGTAILILDKFSVPSNIAFNVSFLIFLINTALPAILGIFAMYLWEIKKSIYKTDLWAYLITFIGGFLRFYKIGVRSIWIDEAITAQVSGMGVKDIILNRASTGIHPPLYFILMHFWIKIFGDSEIAIRSLSAIFGILCIFMIYKLASKIFDKLTGLISAFIFAFSPFYVYFGQEARMYPMVTFLILLSLYYLLKGIDKGKNIILITISNILMLYTHIFSAFVVLSENLFVFITNFKNKKVLKKWIIAQFIILLFILPWLYVIIQNRTPEVYQGAQKVSLTNLGYTFLEINLGAGRAVFRNKILIASLFLLIFIIGFLPPWEKKREILLLFLYLFVPILLLLLLSLRKSFFSARYISMFIPGYVIFLGRGIRRFKHYSLIFLIVMGLLSIYALGLNYYYSNLANLNRPWRDAVRYIHENVGGEKVFIFAPYMWRPFEYYNRGKISYETLHISQLENKLKGLSSGERFWMIIANHEIEDPEGKVISLLENKFIPLKEVRYYRIIIKQYKVPEG</sequence>
<dbReference type="InterPro" id="IPR050297">
    <property type="entry name" value="LipidA_mod_glycosyltrf_83"/>
</dbReference>
<name>B5YD36_DICT6</name>
<keyword evidence="7 8" id="KW-0472">Membrane</keyword>
<dbReference type="Pfam" id="PF13231">
    <property type="entry name" value="PMT_2"/>
    <property type="match status" value="1"/>
</dbReference>
<protein>
    <submittedName>
        <fullName evidence="10">Membrane protein, putative</fullName>
    </submittedName>
</protein>
<feature type="transmembrane region" description="Helical" evidence="8">
    <location>
        <begin position="224"/>
        <end position="244"/>
    </location>
</feature>
<evidence type="ECO:0000256" key="5">
    <source>
        <dbReference type="ARBA" id="ARBA00022692"/>
    </source>
</evidence>
<evidence type="ECO:0000256" key="2">
    <source>
        <dbReference type="ARBA" id="ARBA00022475"/>
    </source>
</evidence>
<feature type="transmembrane region" description="Helical" evidence="8">
    <location>
        <begin position="12"/>
        <end position="31"/>
    </location>
</feature>
<feature type="transmembrane region" description="Helical" evidence="8">
    <location>
        <begin position="302"/>
        <end position="321"/>
    </location>
</feature>
<dbReference type="HOGENOM" id="CLU_367513_0_0_0"/>
<dbReference type="KEGG" id="dth:DICTH_0563"/>
<feature type="transmembrane region" description="Helical" evidence="8">
    <location>
        <begin position="191"/>
        <end position="212"/>
    </location>
</feature>
<dbReference type="InterPro" id="IPR038731">
    <property type="entry name" value="RgtA/B/C-like"/>
</dbReference>
<dbReference type="PANTHER" id="PTHR33908">
    <property type="entry name" value="MANNOSYLTRANSFERASE YKCB-RELATED"/>
    <property type="match status" value="1"/>
</dbReference>
<evidence type="ECO:0000313" key="11">
    <source>
        <dbReference type="Proteomes" id="UP000001733"/>
    </source>
</evidence>
<dbReference type="PANTHER" id="PTHR33908:SF3">
    <property type="entry name" value="UNDECAPRENYL PHOSPHATE-ALPHA-4-AMINO-4-DEOXY-L-ARABINOSE ARABINOSYL TRANSFERASE"/>
    <property type="match status" value="1"/>
</dbReference>
<feature type="transmembrane region" description="Helical" evidence="8">
    <location>
        <begin position="264"/>
        <end position="290"/>
    </location>
</feature>
<feature type="transmembrane region" description="Helical" evidence="8">
    <location>
        <begin position="372"/>
        <end position="393"/>
    </location>
</feature>
<feature type="transmembrane region" description="Helical" evidence="8">
    <location>
        <begin position="573"/>
        <end position="592"/>
    </location>
</feature>
<feature type="transmembrane region" description="Helical" evidence="8">
    <location>
        <begin position="623"/>
        <end position="645"/>
    </location>
</feature>
<feature type="transmembrane region" description="Helical" evidence="8">
    <location>
        <begin position="342"/>
        <end position="366"/>
    </location>
</feature>
<dbReference type="OrthoDB" id="9788795at2"/>
<feature type="transmembrane region" description="Helical" evidence="8">
    <location>
        <begin position="599"/>
        <end position="617"/>
    </location>
</feature>
<accession>B5YD36</accession>
<feature type="transmembrane region" description="Helical" evidence="8">
    <location>
        <begin position="424"/>
        <end position="440"/>
    </location>
</feature>
<dbReference type="PaxDb" id="309799-DICTH_0563"/>
<dbReference type="GO" id="GO:0010041">
    <property type="term" value="P:response to iron(III) ion"/>
    <property type="evidence" value="ECO:0007669"/>
    <property type="project" value="TreeGrafter"/>
</dbReference>
<feature type="transmembrane region" description="Helical" evidence="8">
    <location>
        <begin position="138"/>
        <end position="159"/>
    </location>
</feature>
<keyword evidence="11" id="KW-1185">Reference proteome</keyword>
<feature type="transmembrane region" description="Helical" evidence="8">
    <location>
        <begin position="449"/>
        <end position="471"/>
    </location>
</feature>
<feature type="transmembrane region" description="Helical" evidence="8">
    <location>
        <begin position="549"/>
        <end position="567"/>
    </location>
</feature>
<feature type="transmembrane region" description="Helical" evidence="8">
    <location>
        <begin position="43"/>
        <end position="62"/>
    </location>
</feature>
<keyword evidence="2" id="KW-1003">Cell membrane</keyword>
<evidence type="ECO:0000313" key="10">
    <source>
        <dbReference type="EMBL" id="ACI20138.1"/>
    </source>
</evidence>
<dbReference type="Pfam" id="PF03706">
    <property type="entry name" value="LPG_synthase_TM"/>
    <property type="match status" value="1"/>
</dbReference>
<dbReference type="GO" id="GO:0005886">
    <property type="term" value="C:plasma membrane"/>
    <property type="evidence" value="ECO:0007669"/>
    <property type="project" value="UniProtKB-SubCell"/>
</dbReference>
<dbReference type="eggNOG" id="COG0392">
    <property type="taxonomic scope" value="Bacteria"/>
</dbReference>
<dbReference type="GO" id="GO:0009103">
    <property type="term" value="P:lipopolysaccharide biosynthetic process"/>
    <property type="evidence" value="ECO:0007669"/>
    <property type="project" value="UniProtKB-ARBA"/>
</dbReference>
<feature type="domain" description="Glycosyltransferase RgtA/B/C/D-like" evidence="9">
    <location>
        <begin position="352"/>
        <end position="507"/>
    </location>
</feature>
<evidence type="ECO:0000256" key="1">
    <source>
        <dbReference type="ARBA" id="ARBA00004651"/>
    </source>
</evidence>
<organism evidence="10 11">
    <name type="scientific">Dictyoglomus thermophilum (strain ATCC 35947 / DSM 3960 / H-6-12)</name>
    <dbReference type="NCBI Taxonomy" id="309799"/>
    <lineage>
        <taxon>Bacteria</taxon>
        <taxon>Pseudomonadati</taxon>
        <taxon>Dictyoglomota</taxon>
        <taxon>Dictyoglomia</taxon>
        <taxon>Dictyoglomales</taxon>
        <taxon>Dictyoglomaceae</taxon>
        <taxon>Dictyoglomus</taxon>
    </lineage>
</organism>
<feature type="transmembrane region" description="Helical" evidence="8">
    <location>
        <begin position="112"/>
        <end position="132"/>
    </location>
</feature>
<dbReference type="eggNOG" id="COG5305">
    <property type="taxonomic scope" value="Bacteria"/>
</dbReference>
<evidence type="ECO:0000256" key="6">
    <source>
        <dbReference type="ARBA" id="ARBA00022989"/>
    </source>
</evidence>
<feature type="transmembrane region" description="Helical" evidence="8">
    <location>
        <begin position="400"/>
        <end position="418"/>
    </location>
</feature>
<dbReference type="AlphaFoldDB" id="B5YD36"/>